<dbReference type="EMBL" id="UINC01027985">
    <property type="protein sequence ID" value="SVB08172.1"/>
    <property type="molecule type" value="Genomic_DNA"/>
</dbReference>
<reference evidence="2" key="1">
    <citation type="submission" date="2018-05" db="EMBL/GenBank/DDBJ databases">
        <authorList>
            <person name="Lanie J.A."/>
            <person name="Ng W.-L."/>
            <person name="Kazmierczak K.M."/>
            <person name="Andrzejewski T.M."/>
            <person name="Davidsen T.M."/>
            <person name="Wayne K.J."/>
            <person name="Tettelin H."/>
            <person name="Glass J.I."/>
            <person name="Rusch D."/>
            <person name="Podicherti R."/>
            <person name="Tsui H.-C.T."/>
            <person name="Winkler M.E."/>
        </authorList>
    </citation>
    <scope>NUCLEOTIDE SEQUENCE</scope>
</reference>
<organism evidence="2">
    <name type="scientific">marine metagenome</name>
    <dbReference type="NCBI Taxonomy" id="408172"/>
    <lineage>
        <taxon>unclassified sequences</taxon>
        <taxon>metagenomes</taxon>
        <taxon>ecological metagenomes</taxon>
    </lineage>
</organism>
<gene>
    <name evidence="2" type="ORF">METZ01_LOCUS161026</name>
</gene>
<protein>
    <submittedName>
        <fullName evidence="2">Uncharacterized protein</fullName>
    </submittedName>
</protein>
<evidence type="ECO:0000256" key="1">
    <source>
        <dbReference type="SAM" id="MobiDB-lite"/>
    </source>
</evidence>
<feature type="region of interest" description="Disordered" evidence="1">
    <location>
        <begin position="1"/>
        <end position="36"/>
    </location>
</feature>
<dbReference type="AlphaFoldDB" id="A0A382B4E9"/>
<proteinExistence type="predicted"/>
<feature type="compositionally biased region" description="Basic residues" evidence="1">
    <location>
        <begin position="7"/>
        <end position="18"/>
    </location>
</feature>
<sequence>MNLNIHPFRKNRKQKQHLNSHSIPKLYAPDKRLTGT</sequence>
<accession>A0A382B4E9</accession>
<evidence type="ECO:0000313" key="2">
    <source>
        <dbReference type="EMBL" id="SVB08172.1"/>
    </source>
</evidence>
<name>A0A382B4E9_9ZZZZ</name>